<organism evidence="2 3">
    <name type="scientific">Candidatus Harrisonbacteria bacterium RIFCSPLOWO2_01_FULL_44_18</name>
    <dbReference type="NCBI Taxonomy" id="1798407"/>
    <lineage>
        <taxon>Bacteria</taxon>
        <taxon>Candidatus Harrisoniibacteriota</taxon>
    </lineage>
</organism>
<dbReference type="Proteomes" id="UP000177942">
    <property type="component" value="Unassembled WGS sequence"/>
</dbReference>
<keyword evidence="1" id="KW-0812">Transmembrane</keyword>
<keyword evidence="1" id="KW-0472">Membrane</keyword>
<accession>A0A1G1ZN02</accession>
<protein>
    <submittedName>
        <fullName evidence="2">Uncharacterized protein</fullName>
    </submittedName>
</protein>
<evidence type="ECO:0000313" key="3">
    <source>
        <dbReference type="Proteomes" id="UP000177942"/>
    </source>
</evidence>
<dbReference type="AlphaFoldDB" id="A0A1G1ZN02"/>
<dbReference type="STRING" id="1798407.A3A16_01085"/>
<comment type="caution">
    <text evidence="2">The sequence shown here is derived from an EMBL/GenBank/DDBJ whole genome shotgun (WGS) entry which is preliminary data.</text>
</comment>
<feature type="transmembrane region" description="Helical" evidence="1">
    <location>
        <begin position="14"/>
        <end position="36"/>
    </location>
</feature>
<gene>
    <name evidence="2" type="ORF">A3A16_01085</name>
</gene>
<evidence type="ECO:0000313" key="2">
    <source>
        <dbReference type="EMBL" id="OGY65964.1"/>
    </source>
</evidence>
<reference evidence="2 3" key="1">
    <citation type="journal article" date="2016" name="Nat. Commun.">
        <title>Thousands of microbial genomes shed light on interconnected biogeochemical processes in an aquifer system.</title>
        <authorList>
            <person name="Anantharaman K."/>
            <person name="Brown C.T."/>
            <person name="Hug L.A."/>
            <person name="Sharon I."/>
            <person name="Castelle C.J."/>
            <person name="Probst A.J."/>
            <person name="Thomas B.C."/>
            <person name="Singh A."/>
            <person name="Wilkins M.J."/>
            <person name="Karaoz U."/>
            <person name="Brodie E.L."/>
            <person name="Williams K.H."/>
            <person name="Hubbard S.S."/>
            <person name="Banfield J.F."/>
        </authorList>
    </citation>
    <scope>NUCLEOTIDE SEQUENCE [LARGE SCALE GENOMIC DNA]</scope>
</reference>
<name>A0A1G1ZN02_9BACT</name>
<keyword evidence="1" id="KW-1133">Transmembrane helix</keyword>
<dbReference type="EMBL" id="MHJJ01000005">
    <property type="protein sequence ID" value="OGY65964.1"/>
    <property type="molecule type" value="Genomic_DNA"/>
</dbReference>
<sequence length="109" mass="11674">MKFEKGGEKMNKSISIPLGLIGVCIVVILVAALLIINEDKGRVFAVGALDHYEYLPGLGGNRATVIYFSDGTSFVMPGGHYSILYSPGTQIRIVGAGNGNYRIEPVQSQ</sequence>
<proteinExistence type="predicted"/>
<evidence type="ECO:0000256" key="1">
    <source>
        <dbReference type="SAM" id="Phobius"/>
    </source>
</evidence>